<feature type="domain" description="HTH gntR-type" evidence="4">
    <location>
        <begin position="9"/>
        <end position="76"/>
    </location>
</feature>
<evidence type="ECO:0000313" key="6">
    <source>
        <dbReference type="Proteomes" id="UP001595847"/>
    </source>
</evidence>
<dbReference type="Pfam" id="PF07729">
    <property type="entry name" value="FCD"/>
    <property type="match status" value="1"/>
</dbReference>
<keyword evidence="6" id="KW-1185">Reference proteome</keyword>
<dbReference type="Gene3D" id="1.20.120.530">
    <property type="entry name" value="GntR ligand-binding domain-like"/>
    <property type="match status" value="1"/>
</dbReference>
<keyword evidence="3" id="KW-0804">Transcription</keyword>
<evidence type="ECO:0000313" key="5">
    <source>
        <dbReference type="EMBL" id="MFC3997915.1"/>
    </source>
</evidence>
<dbReference type="InterPro" id="IPR036388">
    <property type="entry name" value="WH-like_DNA-bd_sf"/>
</dbReference>
<comment type="caution">
    <text evidence="5">The sequence shown here is derived from an EMBL/GenBank/DDBJ whole genome shotgun (WGS) entry which is preliminary data.</text>
</comment>
<protein>
    <submittedName>
        <fullName evidence="5">GntR family transcriptional regulator</fullName>
    </submittedName>
</protein>
<name>A0ABV8FP29_9ACTN</name>
<sequence length="216" mass="23898">MTLEHVRTPTKAEAAYEALRDAIRSGDLPPGHRLRLQQTARQLGMSLTPVREAIRLLAAHGLVEQQANLGAVVSRLGRDSAEEIYRLRLVLEPMAAELAARRATAEDLAEIEAALDRITAARREDRPYDVPELNAAFHRAIYRAAHSAYLLEFIDRLWNGVPFQAISLTGRHEVSARQHSGILAALHEGDGEQAARLMHAHIAEASAETLRRLDST</sequence>
<dbReference type="PROSITE" id="PS50949">
    <property type="entry name" value="HTH_GNTR"/>
    <property type="match status" value="1"/>
</dbReference>
<dbReference type="Proteomes" id="UP001595847">
    <property type="component" value="Unassembled WGS sequence"/>
</dbReference>
<gene>
    <name evidence="5" type="ORF">ACFOVU_18420</name>
</gene>
<evidence type="ECO:0000256" key="3">
    <source>
        <dbReference type="ARBA" id="ARBA00023163"/>
    </source>
</evidence>
<dbReference type="InterPro" id="IPR036390">
    <property type="entry name" value="WH_DNA-bd_sf"/>
</dbReference>
<dbReference type="SMART" id="SM00345">
    <property type="entry name" value="HTH_GNTR"/>
    <property type="match status" value="1"/>
</dbReference>
<dbReference type="SUPFAM" id="SSF48008">
    <property type="entry name" value="GntR ligand-binding domain-like"/>
    <property type="match status" value="1"/>
</dbReference>
<evidence type="ECO:0000256" key="1">
    <source>
        <dbReference type="ARBA" id="ARBA00023015"/>
    </source>
</evidence>
<keyword evidence="2" id="KW-0238">DNA-binding</keyword>
<dbReference type="PANTHER" id="PTHR43537:SF24">
    <property type="entry name" value="GLUCONATE OPERON TRANSCRIPTIONAL REPRESSOR"/>
    <property type="match status" value="1"/>
</dbReference>
<dbReference type="Gene3D" id="1.10.10.10">
    <property type="entry name" value="Winged helix-like DNA-binding domain superfamily/Winged helix DNA-binding domain"/>
    <property type="match status" value="1"/>
</dbReference>
<accession>A0ABV8FP29</accession>
<proteinExistence type="predicted"/>
<dbReference type="InterPro" id="IPR000524">
    <property type="entry name" value="Tscrpt_reg_HTH_GntR"/>
</dbReference>
<keyword evidence="1" id="KW-0805">Transcription regulation</keyword>
<dbReference type="RefSeq" id="WP_378535301.1">
    <property type="nucleotide sequence ID" value="NZ_JBHSBH010000012.1"/>
</dbReference>
<dbReference type="PANTHER" id="PTHR43537">
    <property type="entry name" value="TRANSCRIPTIONAL REGULATOR, GNTR FAMILY"/>
    <property type="match status" value="1"/>
</dbReference>
<dbReference type="SUPFAM" id="SSF46785">
    <property type="entry name" value="Winged helix' DNA-binding domain"/>
    <property type="match status" value="1"/>
</dbReference>
<dbReference type="InterPro" id="IPR008920">
    <property type="entry name" value="TF_FadR/GntR_C"/>
</dbReference>
<dbReference type="Pfam" id="PF00392">
    <property type="entry name" value="GntR"/>
    <property type="match status" value="1"/>
</dbReference>
<evidence type="ECO:0000256" key="2">
    <source>
        <dbReference type="ARBA" id="ARBA00023125"/>
    </source>
</evidence>
<dbReference type="InterPro" id="IPR011711">
    <property type="entry name" value="GntR_C"/>
</dbReference>
<reference evidence="6" key="1">
    <citation type="journal article" date="2019" name="Int. J. Syst. Evol. Microbiol.">
        <title>The Global Catalogue of Microorganisms (GCM) 10K type strain sequencing project: providing services to taxonomists for standard genome sequencing and annotation.</title>
        <authorList>
            <consortium name="The Broad Institute Genomics Platform"/>
            <consortium name="The Broad Institute Genome Sequencing Center for Infectious Disease"/>
            <person name="Wu L."/>
            <person name="Ma J."/>
        </authorList>
    </citation>
    <scope>NUCLEOTIDE SEQUENCE [LARGE SCALE GENOMIC DNA]</scope>
    <source>
        <strain evidence="6">TBRC 1826</strain>
    </source>
</reference>
<evidence type="ECO:0000259" key="4">
    <source>
        <dbReference type="PROSITE" id="PS50949"/>
    </source>
</evidence>
<dbReference type="EMBL" id="JBHSBH010000012">
    <property type="protein sequence ID" value="MFC3997915.1"/>
    <property type="molecule type" value="Genomic_DNA"/>
</dbReference>
<dbReference type="SMART" id="SM00895">
    <property type="entry name" value="FCD"/>
    <property type="match status" value="1"/>
</dbReference>
<dbReference type="CDD" id="cd07377">
    <property type="entry name" value="WHTH_GntR"/>
    <property type="match status" value="1"/>
</dbReference>
<organism evidence="5 6">
    <name type="scientific">Nocardiopsis sediminis</name>
    <dbReference type="NCBI Taxonomy" id="1778267"/>
    <lineage>
        <taxon>Bacteria</taxon>
        <taxon>Bacillati</taxon>
        <taxon>Actinomycetota</taxon>
        <taxon>Actinomycetes</taxon>
        <taxon>Streptosporangiales</taxon>
        <taxon>Nocardiopsidaceae</taxon>
        <taxon>Nocardiopsis</taxon>
    </lineage>
</organism>